<evidence type="ECO:0000256" key="3">
    <source>
        <dbReference type="PIRSR" id="PIRSR602403-1"/>
    </source>
</evidence>
<gene>
    <name evidence="4" type="ORF">Ccrd_015019</name>
</gene>
<sequence>MSSSLTSPIVSSSLNNAARLTTAVRRTAVAGTSSTVSDVNPTTDLPLREIPGSYGIPFFSPIKDRLEYFYAAGGREAYFKSRADKYQSTVFRANMPPGPFIASNPKVIVLLDAKSFPILFDLRHTQLKNLLFYMLQSSSTRVIPKFEETYTELFEALEVDLAKNGKAAFNDVAEQAAFRFLGRAYFDANPEETKLGKEAPKLITLWVLFNLGPQVSIGLPWFLEEPLLHTFQLPAFLIKSSYQKLYDYFISVATPIFEYGATLGIPTDEAAHNILFAVCFNTFGGIKIQFPNTLKWLAPAGKDLHLKLAEEIRGVIKTVGGGTLTLAAIEQMPLLKSVVYEALRIDPPVPLQYAKAKQDLTVESHEARFNVKKGEMLFGFQPFATKDPKIFDRPEEFIPDRFVGDGEALLKYVAWSNGPETEDPTVANKQCAGKNFVVLITRLFLIEFFRRYDSFEAEAVASGLGATITLTSLTKASF</sequence>
<comment type="caution">
    <text evidence="4">The sequence shown here is derived from an EMBL/GenBank/DDBJ whole genome shotgun (WGS) entry which is preliminary data.</text>
</comment>
<protein>
    <submittedName>
        <fullName evidence="4">Cytochrome P450</fullName>
    </submittedName>
</protein>
<dbReference type="PANTHER" id="PTHR24286:SF330">
    <property type="entry name" value="CYTOCHROME P450 SUPERFAMILY"/>
    <property type="match status" value="1"/>
</dbReference>
<dbReference type="GO" id="GO:0004497">
    <property type="term" value="F:monooxygenase activity"/>
    <property type="evidence" value="ECO:0007669"/>
    <property type="project" value="InterPro"/>
</dbReference>
<dbReference type="EMBL" id="LEKV01001780">
    <property type="protein sequence ID" value="KVI06627.1"/>
    <property type="molecule type" value="Genomic_DNA"/>
</dbReference>
<evidence type="ECO:0000256" key="1">
    <source>
        <dbReference type="ARBA" id="ARBA00022723"/>
    </source>
</evidence>
<dbReference type="InterPro" id="IPR002403">
    <property type="entry name" value="Cyt_P450_E_grp-IV"/>
</dbReference>
<dbReference type="CDD" id="cd11071">
    <property type="entry name" value="CYP74"/>
    <property type="match status" value="1"/>
</dbReference>
<keyword evidence="2 3" id="KW-0408">Iron</keyword>
<comment type="cofactor">
    <cofactor evidence="3">
        <name>heme</name>
        <dbReference type="ChEBI" id="CHEBI:30413"/>
    </cofactor>
</comment>
<keyword evidence="3" id="KW-0349">Heme</keyword>
<dbReference type="GO" id="GO:0016705">
    <property type="term" value="F:oxidoreductase activity, acting on paired donors, with incorporation or reduction of molecular oxygen"/>
    <property type="evidence" value="ECO:0007669"/>
    <property type="project" value="InterPro"/>
</dbReference>
<reference evidence="4 5" key="1">
    <citation type="journal article" date="2016" name="Sci. Rep.">
        <title>The genome sequence of the outbreeding globe artichoke constructed de novo incorporating a phase-aware low-pass sequencing strategy of F1 progeny.</title>
        <authorList>
            <person name="Scaglione D."/>
            <person name="Reyes-Chin-Wo S."/>
            <person name="Acquadro A."/>
            <person name="Froenicke L."/>
            <person name="Portis E."/>
            <person name="Beitel C."/>
            <person name="Tirone M."/>
            <person name="Mauro R."/>
            <person name="Lo Monaco A."/>
            <person name="Mauromicale G."/>
            <person name="Faccioli P."/>
            <person name="Cattivelli L."/>
            <person name="Rieseberg L."/>
            <person name="Michelmore R."/>
            <person name="Lanteri S."/>
        </authorList>
    </citation>
    <scope>NUCLEOTIDE SEQUENCE [LARGE SCALE GENOMIC DNA]</scope>
    <source>
        <tissue evidence="4">Leaf</tissue>
    </source>
</reference>
<dbReference type="Pfam" id="PF00067">
    <property type="entry name" value="p450"/>
    <property type="match status" value="1"/>
</dbReference>
<dbReference type="STRING" id="59895.A0A103YCM3"/>
<evidence type="ECO:0000313" key="5">
    <source>
        <dbReference type="Proteomes" id="UP000243975"/>
    </source>
</evidence>
<dbReference type="Gramene" id="KVI06627">
    <property type="protein sequence ID" value="KVI06627"/>
    <property type="gene ID" value="Ccrd_015019"/>
</dbReference>
<dbReference type="InterPro" id="IPR036396">
    <property type="entry name" value="Cyt_P450_sf"/>
</dbReference>
<dbReference type="OMA" id="ACEVEWL"/>
<proteinExistence type="predicted"/>
<dbReference type="PRINTS" id="PR00465">
    <property type="entry name" value="EP450IV"/>
</dbReference>
<dbReference type="InterPro" id="IPR001128">
    <property type="entry name" value="Cyt_P450"/>
</dbReference>
<dbReference type="GO" id="GO:0009941">
    <property type="term" value="C:chloroplast envelope"/>
    <property type="evidence" value="ECO:0007669"/>
    <property type="project" value="TreeGrafter"/>
</dbReference>
<dbReference type="GO" id="GO:0016125">
    <property type="term" value="P:sterol metabolic process"/>
    <property type="evidence" value="ECO:0007669"/>
    <property type="project" value="TreeGrafter"/>
</dbReference>
<dbReference type="AlphaFoldDB" id="A0A103YCM3"/>
<dbReference type="GO" id="GO:0005506">
    <property type="term" value="F:iron ion binding"/>
    <property type="evidence" value="ECO:0007669"/>
    <property type="project" value="InterPro"/>
</dbReference>
<dbReference type="Gene3D" id="1.10.630.10">
    <property type="entry name" value="Cytochrome P450"/>
    <property type="match status" value="1"/>
</dbReference>
<dbReference type="PANTHER" id="PTHR24286">
    <property type="entry name" value="CYTOCHROME P450 26"/>
    <property type="match status" value="1"/>
</dbReference>
<evidence type="ECO:0000313" key="4">
    <source>
        <dbReference type="EMBL" id="KVI06627.1"/>
    </source>
</evidence>
<accession>A0A103YCM3</accession>
<keyword evidence="1 3" id="KW-0479">Metal-binding</keyword>
<dbReference type="SUPFAM" id="SSF48264">
    <property type="entry name" value="Cytochrome P450"/>
    <property type="match status" value="1"/>
</dbReference>
<feature type="binding site" description="axial binding residue" evidence="3">
    <location>
        <position position="431"/>
    </location>
    <ligand>
        <name>heme</name>
        <dbReference type="ChEBI" id="CHEBI:30413"/>
    </ligand>
    <ligandPart>
        <name>Fe</name>
        <dbReference type="ChEBI" id="CHEBI:18248"/>
    </ligandPart>
</feature>
<evidence type="ECO:0000256" key="2">
    <source>
        <dbReference type="ARBA" id="ARBA00023004"/>
    </source>
</evidence>
<dbReference type="Proteomes" id="UP000243975">
    <property type="component" value="Unassembled WGS sequence"/>
</dbReference>
<name>A0A103YCM3_CYNCS</name>
<dbReference type="GO" id="GO:0009695">
    <property type="term" value="P:jasmonic acid biosynthetic process"/>
    <property type="evidence" value="ECO:0007669"/>
    <property type="project" value="TreeGrafter"/>
</dbReference>
<dbReference type="GO" id="GO:0009535">
    <property type="term" value="C:chloroplast thylakoid membrane"/>
    <property type="evidence" value="ECO:0007669"/>
    <property type="project" value="TreeGrafter"/>
</dbReference>
<organism evidence="4 5">
    <name type="scientific">Cynara cardunculus var. scolymus</name>
    <name type="common">Globe artichoke</name>
    <name type="synonym">Cynara scolymus</name>
    <dbReference type="NCBI Taxonomy" id="59895"/>
    <lineage>
        <taxon>Eukaryota</taxon>
        <taxon>Viridiplantae</taxon>
        <taxon>Streptophyta</taxon>
        <taxon>Embryophyta</taxon>
        <taxon>Tracheophyta</taxon>
        <taxon>Spermatophyta</taxon>
        <taxon>Magnoliopsida</taxon>
        <taxon>eudicotyledons</taxon>
        <taxon>Gunneridae</taxon>
        <taxon>Pentapetalae</taxon>
        <taxon>asterids</taxon>
        <taxon>campanulids</taxon>
        <taxon>Asterales</taxon>
        <taxon>Asteraceae</taxon>
        <taxon>Carduoideae</taxon>
        <taxon>Cardueae</taxon>
        <taxon>Carduinae</taxon>
        <taxon>Cynara</taxon>
    </lineage>
</organism>
<dbReference type="GO" id="GO:0020037">
    <property type="term" value="F:heme binding"/>
    <property type="evidence" value="ECO:0007669"/>
    <property type="project" value="InterPro"/>
</dbReference>
<keyword evidence="5" id="KW-1185">Reference proteome</keyword>